<evidence type="ECO:0000313" key="3">
    <source>
        <dbReference type="Proteomes" id="UP000234254"/>
    </source>
</evidence>
<protein>
    <submittedName>
        <fullName evidence="2">Uncharacterized protein</fullName>
    </submittedName>
</protein>
<gene>
    <name evidence="2" type="ORF">P168DRAFT_282018</name>
</gene>
<dbReference type="OrthoDB" id="4379484at2759"/>
<organism evidence="2 3">
    <name type="scientific">Aspergillus campestris (strain IBT 28561)</name>
    <dbReference type="NCBI Taxonomy" id="1392248"/>
    <lineage>
        <taxon>Eukaryota</taxon>
        <taxon>Fungi</taxon>
        <taxon>Dikarya</taxon>
        <taxon>Ascomycota</taxon>
        <taxon>Pezizomycotina</taxon>
        <taxon>Eurotiomycetes</taxon>
        <taxon>Eurotiomycetidae</taxon>
        <taxon>Eurotiales</taxon>
        <taxon>Aspergillaceae</taxon>
        <taxon>Aspergillus</taxon>
        <taxon>Aspergillus subgen. Circumdati</taxon>
    </lineage>
</organism>
<evidence type="ECO:0000256" key="1">
    <source>
        <dbReference type="SAM" id="SignalP"/>
    </source>
</evidence>
<comment type="caution">
    <text evidence="2">The sequence shown here is derived from an EMBL/GenBank/DDBJ whole genome shotgun (WGS) entry which is preliminary data.</text>
</comment>
<dbReference type="RefSeq" id="XP_024692981.1">
    <property type="nucleotide sequence ID" value="XM_024835963.1"/>
</dbReference>
<dbReference type="Proteomes" id="UP000234254">
    <property type="component" value="Unassembled WGS sequence"/>
</dbReference>
<evidence type="ECO:0000313" key="2">
    <source>
        <dbReference type="EMBL" id="PKY04387.1"/>
    </source>
</evidence>
<reference evidence="2" key="1">
    <citation type="submission" date="2016-12" db="EMBL/GenBank/DDBJ databases">
        <title>The genomes of Aspergillus section Nigri reveals drivers in fungal speciation.</title>
        <authorList>
            <consortium name="DOE Joint Genome Institute"/>
            <person name="Vesth T.C."/>
            <person name="Nybo J."/>
            <person name="Theobald S."/>
            <person name="Brandl J."/>
            <person name="Frisvad J.C."/>
            <person name="Nielsen K.F."/>
            <person name="Lyhne E.K."/>
            <person name="Kogle M.E."/>
            <person name="Kuo A."/>
            <person name="Riley R."/>
            <person name="Clum A."/>
            <person name="Nolan M."/>
            <person name="Lipzen A."/>
            <person name="Salamov A."/>
            <person name="Henrissat B."/>
            <person name="Wiebenga A."/>
            <person name="De vries R.P."/>
            <person name="Grigoriev I.V."/>
            <person name="Mortensen U.H."/>
            <person name="Andersen M.R."/>
            <person name="Baker S.E."/>
        </authorList>
    </citation>
    <scope>NUCLEOTIDE SEQUENCE</scope>
    <source>
        <strain evidence="2">IBT 28561</strain>
    </source>
</reference>
<feature type="signal peptide" evidence="1">
    <location>
        <begin position="1"/>
        <end position="16"/>
    </location>
</feature>
<dbReference type="VEuPathDB" id="FungiDB:P168DRAFT_282018"/>
<accession>A0A2I1D3D3</accession>
<dbReference type="AlphaFoldDB" id="A0A2I1D3D3"/>
<name>A0A2I1D3D3_ASPC2</name>
<sequence>MRLTSIALLFAATTMAKELPGSLWDWEVYGFNRTCPTDLESKEFYDHHSDNVVMFGDKDESKNCEAWLPPADWDYDNHLLVMRGFEGNDMELEIYGHGGCEKDTQINKIYTDGCTVVPSDNLARPYAEDKKIHTTSIS</sequence>
<feature type="chain" id="PRO_5014197594" evidence="1">
    <location>
        <begin position="17"/>
        <end position="138"/>
    </location>
</feature>
<dbReference type="GeneID" id="36543487"/>
<proteinExistence type="predicted"/>
<dbReference type="EMBL" id="MSFM01000006">
    <property type="protein sequence ID" value="PKY04387.1"/>
    <property type="molecule type" value="Genomic_DNA"/>
</dbReference>
<keyword evidence="1" id="KW-0732">Signal</keyword>
<keyword evidence="3" id="KW-1185">Reference proteome</keyword>